<accession>A0ABN7THJ5</accession>
<evidence type="ECO:0000313" key="5">
    <source>
        <dbReference type="EMBL" id="CAG7625913.1"/>
    </source>
</evidence>
<dbReference type="EMBL" id="CAJVCE010000003">
    <property type="protein sequence ID" value="CAG7625913.1"/>
    <property type="molecule type" value="Genomic_DNA"/>
</dbReference>
<dbReference type="Pfam" id="PF01152">
    <property type="entry name" value="Bac_globin"/>
    <property type="match status" value="1"/>
</dbReference>
<keyword evidence="6" id="KW-1185">Reference proteome</keyword>
<sequence length="147" mass="16754">MMYTNRSYSAANQSNALPSLYEQIGGADTIDRLVHAFYPKVYGHPALQPLFPDGVEEIRAKQYLFLTQFTGGPTLYTDKYGFGNMREVHAHFRITPERAEAWLSCMREAMNEIGLNEYPGQMLFQMLTNAAHRFVNTFHGGEEHADN</sequence>
<proteinExistence type="predicted"/>
<comment type="caution">
    <text evidence="5">The sequence shown here is derived from an EMBL/GenBank/DDBJ whole genome shotgun (WGS) entry which is preliminary data.</text>
</comment>
<dbReference type="PANTHER" id="PTHR47366">
    <property type="entry name" value="TWO-ON-TWO HEMOGLOBIN-3"/>
    <property type="match status" value="1"/>
</dbReference>
<keyword evidence="2" id="KW-0349">Heme</keyword>
<dbReference type="InterPro" id="IPR044203">
    <property type="entry name" value="GlbO/GLB3-like"/>
</dbReference>
<evidence type="ECO:0000256" key="1">
    <source>
        <dbReference type="ARBA" id="ARBA00022448"/>
    </source>
</evidence>
<dbReference type="Proteomes" id="UP000730618">
    <property type="component" value="Unassembled WGS sequence"/>
</dbReference>
<evidence type="ECO:0000256" key="2">
    <source>
        <dbReference type="ARBA" id="ARBA00022617"/>
    </source>
</evidence>
<evidence type="ECO:0000256" key="4">
    <source>
        <dbReference type="ARBA" id="ARBA00023004"/>
    </source>
</evidence>
<evidence type="ECO:0008006" key="7">
    <source>
        <dbReference type="Google" id="ProtNLM"/>
    </source>
</evidence>
<keyword evidence="3" id="KW-0479">Metal-binding</keyword>
<dbReference type="PANTHER" id="PTHR47366:SF1">
    <property type="entry name" value="TWO-ON-TWO HEMOGLOBIN-3"/>
    <property type="match status" value="1"/>
</dbReference>
<dbReference type="InterPro" id="IPR001486">
    <property type="entry name" value="Hemoglobin_trunc"/>
</dbReference>
<protein>
    <recommendedName>
        <fullName evidence="7">Globin</fullName>
    </recommendedName>
</protein>
<organism evidence="5 6">
    <name type="scientific">Paenibacillus allorhizosphaerae</name>
    <dbReference type="NCBI Taxonomy" id="2849866"/>
    <lineage>
        <taxon>Bacteria</taxon>
        <taxon>Bacillati</taxon>
        <taxon>Bacillota</taxon>
        <taxon>Bacilli</taxon>
        <taxon>Bacillales</taxon>
        <taxon>Paenibacillaceae</taxon>
        <taxon>Paenibacillus</taxon>
    </lineage>
</organism>
<gene>
    <name evidence="5" type="ORF">PAECIP111802_01196</name>
</gene>
<keyword evidence="4" id="KW-0408">Iron</keyword>
<name>A0ABN7THJ5_9BACL</name>
<evidence type="ECO:0000313" key="6">
    <source>
        <dbReference type="Proteomes" id="UP000730618"/>
    </source>
</evidence>
<dbReference type="RefSeq" id="WP_230414661.1">
    <property type="nucleotide sequence ID" value="NZ_CAJVCE010000003.1"/>
</dbReference>
<keyword evidence="1" id="KW-0813">Transport</keyword>
<evidence type="ECO:0000256" key="3">
    <source>
        <dbReference type="ARBA" id="ARBA00022723"/>
    </source>
</evidence>
<reference evidence="5 6" key="1">
    <citation type="submission" date="2021-06" db="EMBL/GenBank/DDBJ databases">
        <authorList>
            <person name="Criscuolo A."/>
        </authorList>
    </citation>
    <scope>NUCLEOTIDE SEQUENCE [LARGE SCALE GENOMIC DNA]</scope>
    <source>
        <strain evidence="6">CIP 111802</strain>
    </source>
</reference>